<keyword evidence="1" id="KW-0812">Transmembrane</keyword>
<keyword evidence="1" id="KW-0472">Membrane</keyword>
<gene>
    <name evidence="2" type="ORF">HP548_21205</name>
</gene>
<protein>
    <submittedName>
        <fullName evidence="2">Uncharacterized protein</fullName>
    </submittedName>
</protein>
<sequence length="71" mass="8012">MKTFSKISIGIVLLIYAALISICIYQGNLSMTTLVWITAISAGIIGILVGLPIWFAHINRKLYEKLRRMMK</sequence>
<feature type="transmembrane region" description="Helical" evidence="1">
    <location>
        <begin position="7"/>
        <end position="27"/>
    </location>
</feature>
<dbReference type="Proteomes" id="UP000577724">
    <property type="component" value="Unassembled WGS sequence"/>
</dbReference>
<keyword evidence="3" id="KW-1185">Reference proteome</keyword>
<dbReference type="RefSeq" id="WP_076288451.1">
    <property type="nucleotide sequence ID" value="NZ_CBCRYD010000012.1"/>
</dbReference>
<feature type="transmembrane region" description="Helical" evidence="1">
    <location>
        <begin position="33"/>
        <end position="58"/>
    </location>
</feature>
<evidence type="ECO:0000256" key="1">
    <source>
        <dbReference type="SAM" id="Phobius"/>
    </source>
</evidence>
<dbReference type="GeneID" id="97133262"/>
<evidence type="ECO:0000313" key="2">
    <source>
        <dbReference type="EMBL" id="NUU56601.1"/>
    </source>
</evidence>
<evidence type="ECO:0000313" key="3">
    <source>
        <dbReference type="Proteomes" id="UP000577724"/>
    </source>
</evidence>
<proteinExistence type="predicted"/>
<organism evidence="2 3">
    <name type="scientific">Paenibacillus taichungensis</name>
    <dbReference type="NCBI Taxonomy" id="484184"/>
    <lineage>
        <taxon>Bacteria</taxon>
        <taxon>Bacillati</taxon>
        <taxon>Bacillota</taxon>
        <taxon>Bacilli</taxon>
        <taxon>Bacillales</taxon>
        <taxon>Paenibacillaceae</taxon>
        <taxon>Paenibacillus</taxon>
    </lineage>
</organism>
<accession>A0ABX2MRI1</accession>
<name>A0ABX2MRI1_9BACL</name>
<keyword evidence="1" id="KW-1133">Transmembrane helix</keyword>
<dbReference type="EMBL" id="JABMCC010000115">
    <property type="protein sequence ID" value="NUU56601.1"/>
    <property type="molecule type" value="Genomic_DNA"/>
</dbReference>
<reference evidence="2 3" key="1">
    <citation type="submission" date="2020-05" db="EMBL/GenBank/DDBJ databases">
        <title>Genome Sequencing of Type Strains.</title>
        <authorList>
            <person name="Lemaire J.F."/>
            <person name="Inderbitzin P."/>
            <person name="Gregorio O.A."/>
            <person name="Collins S.B."/>
            <person name="Wespe N."/>
            <person name="Knight-Connoni V."/>
        </authorList>
    </citation>
    <scope>NUCLEOTIDE SEQUENCE [LARGE SCALE GENOMIC DNA]</scope>
    <source>
        <strain evidence="2 3">DSM 19942</strain>
    </source>
</reference>
<comment type="caution">
    <text evidence="2">The sequence shown here is derived from an EMBL/GenBank/DDBJ whole genome shotgun (WGS) entry which is preliminary data.</text>
</comment>